<dbReference type="AlphaFoldDB" id="A0A4D7AXA5"/>
<dbReference type="RefSeq" id="WP_119310795.1">
    <property type="nucleotide sequence ID" value="NZ_CP034413.3"/>
</dbReference>
<dbReference type="SUPFAM" id="SSF51735">
    <property type="entry name" value="NAD(P)-binding Rossmann-fold domains"/>
    <property type="match status" value="1"/>
</dbReference>
<evidence type="ECO:0000313" key="8">
    <source>
        <dbReference type="Proteomes" id="UP000298642"/>
    </source>
</evidence>
<dbReference type="InterPro" id="IPR008927">
    <property type="entry name" value="6-PGluconate_DH-like_C_sf"/>
</dbReference>
<dbReference type="PANTHER" id="PTHR21708">
    <property type="entry name" value="PROBABLE 2-DEHYDROPANTOATE 2-REDUCTASE"/>
    <property type="match status" value="1"/>
</dbReference>
<evidence type="ECO:0000259" key="5">
    <source>
        <dbReference type="Pfam" id="PF02558"/>
    </source>
</evidence>
<dbReference type="UniPathway" id="UPA00028">
    <property type="reaction ID" value="UER00004"/>
</dbReference>
<dbReference type="Gene3D" id="1.10.1040.10">
    <property type="entry name" value="N-(1-d-carboxylethyl)-l-norvaline Dehydrogenase, domain 2"/>
    <property type="match status" value="1"/>
</dbReference>
<dbReference type="InterPro" id="IPR051402">
    <property type="entry name" value="KPR-Related"/>
</dbReference>
<dbReference type="InterPro" id="IPR036291">
    <property type="entry name" value="NAD(P)-bd_dom_sf"/>
</dbReference>
<evidence type="ECO:0000313" key="7">
    <source>
        <dbReference type="EMBL" id="QCI60520.1"/>
    </source>
</evidence>
<protein>
    <recommendedName>
        <fullName evidence="4">2-dehydropantoate 2-reductase</fullName>
        <ecNumber evidence="4">1.1.1.169</ecNumber>
    </recommendedName>
    <alternativeName>
        <fullName evidence="4">Ketopantoate reductase</fullName>
    </alternativeName>
</protein>
<reference evidence="8" key="1">
    <citation type="submission" date="2018-12" db="EMBL/GenBank/DDBJ databases">
        <title>Dusodibacter welbiota gen. nov., sp. nov., isolated from human faeces and emended description of the Oscillibacter genus.</title>
        <authorList>
            <person name="Le Roy T."/>
            <person name="Van der Smissen P."/>
            <person name="Delzenne N."/>
            <person name="Muccioli G."/>
            <person name="Collet J.F."/>
            <person name="Cani P.D."/>
        </authorList>
    </citation>
    <scope>NUCLEOTIDE SEQUENCE [LARGE SCALE GENOMIC DNA]</scope>
    <source>
        <strain evidence="8">J115</strain>
    </source>
</reference>
<gene>
    <name evidence="7" type="ORF">EIO64_16000</name>
</gene>
<dbReference type="InterPro" id="IPR013752">
    <property type="entry name" value="KPA_reductase"/>
</dbReference>
<organism evidence="7 8">
    <name type="scientific">Dysosmobacter welbionis</name>
    <dbReference type="NCBI Taxonomy" id="2093857"/>
    <lineage>
        <taxon>Bacteria</taxon>
        <taxon>Bacillati</taxon>
        <taxon>Bacillota</taxon>
        <taxon>Clostridia</taxon>
        <taxon>Eubacteriales</taxon>
        <taxon>Oscillospiraceae</taxon>
        <taxon>Dysosmobacter</taxon>
    </lineage>
</organism>
<dbReference type="PANTHER" id="PTHR21708:SF26">
    <property type="entry name" value="2-DEHYDROPANTOATE 2-REDUCTASE"/>
    <property type="match status" value="1"/>
</dbReference>
<dbReference type="KEGG" id="obj:EIO64_16000"/>
<comment type="pathway">
    <text evidence="4">Cofactor biosynthesis; (R)-pantothenate biosynthesis; (R)-pantoate from 3-methyl-2-oxobutanoate: step 2/2.</text>
</comment>
<evidence type="ECO:0000256" key="1">
    <source>
        <dbReference type="ARBA" id="ARBA00007870"/>
    </source>
</evidence>
<dbReference type="Gene3D" id="3.40.50.720">
    <property type="entry name" value="NAD(P)-binding Rossmann-like Domain"/>
    <property type="match status" value="1"/>
</dbReference>
<dbReference type="Pfam" id="PF08546">
    <property type="entry name" value="ApbA_C"/>
    <property type="match status" value="1"/>
</dbReference>
<dbReference type="InterPro" id="IPR003710">
    <property type="entry name" value="ApbA"/>
</dbReference>
<dbReference type="SUPFAM" id="SSF48179">
    <property type="entry name" value="6-phosphogluconate dehydrogenase C-terminal domain-like"/>
    <property type="match status" value="1"/>
</dbReference>
<dbReference type="Proteomes" id="UP000298642">
    <property type="component" value="Chromosome"/>
</dbReference>
<dbReference type="InterPro" id="IPR013332">
    <property type="entry name" value="KPR_N"/>
</dbReference>
<keyword evidence="4" id="KW-0566">Pantothenate biosynthesis</keyword>
<name>A0A4D7AXA5_9FIRM</name>
<evidence type="ECO:0000256" key="2">
    <source>
        <dbReference type="ARBA" id="ARBA00022857"/>
    </source>
</evidence>
<evidence type="ECO:0000259" key="6">
    <source>
        <dbReference type="Pfam" id="PF08546"/>
    </source>
</evidence>
<dbReference type="EC" id="1.1.1.169" evidence="4"/>
<sequence length="305" mass="33372">MKPIQTAGVIGLGSLGVLYATLFTRALGKEQVPVLADGARIARYRKQGFWYNDAPCDFNYTDAAARTEPVDLLLFAVKFGGLQNAIETCRHLVGPDTLLISVLNGISSEEILGDAFGPEHVVWCVAERMAAKKEGNRVVCDPIGELAVGVPAGEDTSRLQRLTAFFDSIGFPYVVPADIRTHMWSKLLCNTGCNQAALVFQCDYGPLQVPGKPRDTMIGAMREVAAVANAEGVPLSEKDVAAWVDIIDHLPSNGETSMRQDGKNHRKSEVELFAGIIRRLAAKHGISVPVNDWLYQQIQEMERNY</sequence>
<comment type="similarity">
    <text evidence="1 4">Belongs to the ketopantoate reductase family.</text>
</comment>
<dbReference type="NCBIfam" id="TIGR00745">
    <property type="entry name" value="apbA_panE"/>
    <property type="match status" value="1"/>
</dbReference>
<feature type="domain" description="Ketopantoate reductase N-terminal" evidence="5">
    <location>
        <begin position="8"/>
        <end position="149"/>
    </location>
</feature>
<keyword evidence="3 4" id="KW-0560">Oxidoreductase</keyword>
<dbReference type="InterPro" id="IPR013328">
    <property type="entry name" value="6PGD_dom2"/>
</dbReference>
<evidence type="ECO:0000256" key="3">
    <source>
        <dbReference type="ARBA" id="ARBA00023002"/>
    </source>
</evidence>
<dbReference type="GO" id="GO:0015940">
    <property type="term" value="P:pantothenate biosynthetic process"/>
    <property type="evidence" value="ECO:0007669"/>
    <property type="project" value="UniProtKB-UniPathway"/>
</dbReference>
<proteinExistence type="inferred from homology"/>
<keyword evidence="2 4" id="KW-0521">NADP</keyword>
<dbReference type="GO" id="GO:0005737">
    <property type="term" value="C:cytoplasm"/>
    <property type="evidence" value="ECO:0007669"/>
    <property type="project" value="TreeGrafter"/>
</dbReference>
<accession>A0A4D7AXA5</accession>
<dbReference type="Pfam" id="PF02558">
    <property type="entry name" value="ApbA"/>
    <property type="match status" value="1"/>
</dbReference>
<evidence type="ECO:0000256" key="4">
    <source>
        <dbReference type="RuleBase" id="RU362068"/>
    </source>
</evidence>
<comment type="function">
    <text evidence="4">Catalyzes the NADPH-dependent reduction of ketopantoate into pantoic acid.</text>
</comment>
<feature type="domain" description="Ketopantoate reductase C-terminal" evidence="6">
    <location>
        <begin position="178"/>
        <end position="302"/>
    </location>
</feature>
<dbReference type="EMBL" id="CP034413">
    <property type="protein sequence ID" value="QCI60520.1"/>
    <property type="molecule type" value="Genomic_DNA"/>
</dbReference>
<dbReference type="GeneID" id="89522592"/>
<comment type="catalytic activity">
    <reaction evidence="4">
        <text>(R)-pantoate + NADP(+) = 2-dehydropantoate + NADPH + H(+)</text>
        <dbReference type="Rhea" id="RHEA:16233"/>
        <dbReference type="ChEBI" id="CHEBI:11561"/>
        <dbReference type="ChEBI" id="CHEBI:15378"/>
        <dbReference type="ChEBI" id="CHEBI:15980"/>
        <dbReference type="ChEBI" id="CHEBI:57783"/>
        <dbReference type="ChEBI" id="CHEBI:58349"/>
        <dbReference type="EC" id="1.1.1.169"/>
    </reaction>
</comment>
<keyword evidence="8" id="KW-1185">Reference proteome</keyword>
<dbReference type="GO" id="GO:0008677">
    <property type="term" value="F:2-dehydropantoate 2-reductase activity"/>
    <property type="evidence" value="ECO:0007669"/>
    <property type="project" value="UniProtKB-EC"/>
</dbReference>